<sequence>MHLKWALYALLIVFTTIKACKNNSSCQECLKDQTGCVFYQNSKDSICTAEKISSKPYILKVRSMEKCPKLGKMSTTNPELVHTTNSSRPTTPREYPVDQTPSVGGQIHKQPTPGTSAETIRRVVRPPIVKRRFTTPRSTTLPTIEHHFTVSTHKPTRVFRAVEPTHESATKTTSQHILLMVTPTPEPTTKATSKPPMNKYHMRSATSDPKPTTILLQPLNSSMTVDLHSASKDIQLICTSCASSLMHLRY</sequence>
<keyword evidence="4" id="KW-1185">Reference proteome</keyword>
<accession>A0ABP1QXS9</accession>
<evidence type="ECO:0000256" key="1">
    <source>
        <dbReference type="SAM" id="MobiDB-lite"/>
    </source>
</evidence>
<dbReference type="Proteomes" id="UP001642540">
    <property type="component" value="Unassembled WGS sequence"/>
</dbReference>
<name>A0ABP1QXS9_9HEXA</name>
<evidence type="ECO:0000313" key="3">
    <source>
        <dbReference type="EMBL" id="CAL8112325.1"/>
    </source>
</evidence>
<feature type="region of interest" description="Disordered" evidence="1">
    <location>
        <begin position="70"/>
        <end position="116"/>
    </location>
</feature>
<feature type="compositionally biased region" description="Polar residues" evidence="1">
    <location>
        <begin position="73"/>
        <end position="90"/>
    </location>
</feature>
<gene>
    <name evidence="3" type="ORF">ODALV1_LOCUS15594</name>
</gene>
<evidence type="ECO:0000313" key="4">
    <source>
        <dbReference type="Proteomes" id="UP001642540"/>
    </source>
</evidence>
<keyword evidence="2" id="KW-0732">Signal</keyword>
<feature type="region of interest" description="Disordered" evidence="1">
    <location>
        <begin position="184"/>
        <end position="211"/>
    </location>
</feature>
<feature type="chain" id="PRO_5046768504" evidence="2">
    <location>
        <begin position="20"/>
        <end position="250"/>
    </location>
</feature>
<evidence type="ECO:0000256" key="2">
    <source>
        <dbReference type="SAM" id="SignalP"/>
    </source>
</evidence>
<protein>
    <submittedName>
        <fullName evidence="3">Uncharacterized protein</fullName>
    </submittedName>
</protein>
<organism evidence="3 4">
    <name type="scientific">Orchesella dallaii</name>
    <dbReference type="NCBI Taxonomy" id="48710"/>
    <lineage>
        <taxon>Eukaryota</taxon>
        <taxon>Metazoa</taxon>
        <taxon>Ecdysozoa</taxon>
        <taxon>Arthropoda</taxon>
        <taxon>Hexapoda</taxon>
        <taxon>Collembola</taxon>
        <taxon>Entomobryomorpha</taxon>
        <taxon>Entomobryoidea</taxon>
        <taxon>Orchesellidae</taxon>
        <taxon>Orchesellinae</taxon>
        <taxon>Orchesella</taxon>
    </lineage>
</organism>
<proteinExistence type="predicted"/>
<reference evidence="3 4" key="1">
    <citation type="submission" date="2024-08" db="EMBL/GenBank/DDBJ databases">
        <authorList>
            <person name="Cucini C."/>
            <person name="Frati F."/>
        </authorList>
    </citation>
    <scope>NUCLEOTIDE SEQUENCE [LARGE SCALE GENOMIC DNA]</scope>
</reference>
<feature type="signal peptide" evidence="2">
    <location>
        <begin position="1"/>
        <end position="19"/>
    </location>
</feature>
<comment type="caution">
    <text evidence="3">The sequence shown here is derived from an EMBL/GenBank/DDBJ whole genome shotgun (WGS) entry which is preliminary data.</text>
</comment>
<dbReference type="EMBL" id="CAXLJM020000048">
    <property type="protein sequence ID" value="CAL8112325.1"/>
    <property type="molecule type" value="Genomic_DNA"/>
</dbReference>